<proteinExistence type="predicted"/>
<comment type="caution">
    <text evidence="1">The sequence shown here is derived from an EMBL/GenBank/DDBJ whole genome shotgun (WGS) entry which is preliminary data.</text>
</comment>
<dbReference type="AlphaFoldDB" id="A0A2U1PMP0"/>
<evidence type="ECO:0000313" key="1">
    <source>
        <dbReference type="EMBL" id="PWA87020.1"/>
    </source>
</evidence>
<keyword evidence="2" id="KW-1185">Reference proteome</keyword>
<dbReference type="EMBL" id="PKPP01000958">
    <property type="protein sequence ID" value="PWA87020.1"/>
    <property type="molecule type" value="Genomic_DNA"/>
</dbReference>
<sequence length="117" mass="14009">MAPKFPKCLEIANQVGDRRIERVLEGIFSREKKAYLCDESCYNERIEEVKIRIQERHEIIRELRRMGSDVFFDECLADLKEAERRDFDEIGWLIKRSYAASLRAAEKGRIIKKLRRF</sequence>
<reference evidence="1 2" key="1">
    <citation type="journal article" date="2018" name="Mol. Plant">
        <title>The genome of Artemisia annua provides insight into the evolution of Asteraceae family and artemisinin biosynthesis.</title>
        <authorList>
            <person name="Shen Q."/>
            <person name="Zhang L."/>
            <person name="Liao Z."/>
            <person name="Wang S."/>
            <person name="Yan T."/>
            <person name="Shi P."/>
            <person name="Liu M."/>
            <person name="Fu X."/>
            <person name="Pan Q."/>
            <person name="Wang Y."/>
            <person name="Lv Z."/>
            <person name="Lu X."/>
            <person name="Zhang F."/>
            <person name="Jiang W."/>
            <person name="Ma Y."/>
            <person name="Chen M."/>
            <person name="Hao X."/>
            <person name="Li L."/>
            <person name="Tang Y."/>
            <person name="Lv G."/>
            <person name="Zhou Y."/>
            <person name="Sun X."/>
            <person name="Brodelius P.E."/>
            <person name="Rose J.K.C."/>
            <person name="Tang K."/>
        </authorList>
    </citation>
    <scope>NUCLEOTIDE SEQUENCE [LARGE SCALE GENOMIC DNA]</scope>
    <source>
        <strain evidence="2">cv. Huhao1</strain>
        <tissue evidence="1">Leaf</tissue>
    </source>
</reference>
<gene>
    <name evidence="1" type="ORF">CTI12_AA136220</name>
</gene>
<protein>
    <submittedName>
        <fullName evidence="1">Uncharacterized protein</fullName>
    </submittedName>
</protein>
<organism evidence="1 2">
    <name type="scientific">Artemisia annua</name>
    <name type="common">Sweet wormwood</name>
    <dbReference type="NCBI Taxonomy" id="35608"/>
    <lineage>
        <taxon>Eukaryota</taxon>
        <taxon>Viridiplantae</taxon>
        <taxon>Streptophyta</taxon>
        <taxon>Embryophyta</taxon>
        <taxon>Tracheophyta</taxon>
        <taxon>Spermatophyta</taxon>
        <taxon>Magnoliopsida</taxon>
        <taxon>eudicotyledons</taxon>
        <taxon>Gunneridae</taxon>
        <taxon>Pentapetalae</taxon>
        <taxon>asterids</taxon>
        <taxon>campanulids</taxon>
        <taxon>Asterales</taxon>
        <taxon>Asteraceae</taxon>
        <taxon>Asteroideae</taxon>
        <taxon>Anthemideae</taxon>
        <taxon>Artemisiinae</taxon>
        <taxon>Artemisia</taxon>
    </lineage>
</organism>
<evidence type="ECO:0000313" key="2">
    <source>
        <dbReference type="Proteomes" id="UP000245207"/>
    </source>
</evidence>
<dbReference type="Proteomes" id="UP000245207">
    <property type="component" value="Unassembled WGS sequence"/>
</dbReference>
<accession>A0A2U1PMP0</accession>
<name>A0A2U1PMP0_ARTAN</name>